<proteinExistence type="predicted"/>
<dbReference type="EMBL" id="JAATJJ010000001">
    <property type="protein sequence ID" value="NJB71282.1"/>
    <property type="molecule type" value="Genomic_DNA"/>
</dbReference>
<dbReference type="AlphaFoldDB" id="A0A846QXE8"/>
<protein>
    <submittedName>
        <fullName evidence="1">Uncharacterized protein</fullName>
    </submittedName>
</protein>
<evidence type="ECO:0000313" key="2">
    <source>
        <dbReference type="Proteomes" id="UP000590442"/>
    </source>
</evidence>
<keyword evidence="2" id="KW-1185">Reference proteome</keyword>
<name>A0A846QXE8_9FLAO</name>
<evidence type="ECO:0000313" key="1">
    <source>
        <dbReference type="EMBL" id="NJB71282.1"/>
    </source>
</evidence>
<comment type="caution">
    <text evidence="1">The sequence shown here is derived from an EMBL/GenBank/DDBJ whole genome shotgun (WGS) entry which is preliminary data.</text>
</comment>
<organism evidence="1 2">
    <name type="scientific">Saonia flava</name>
    <dbReference type="NCBI Taxonomy" id="523696"/>
    <lineage>
        <taxon>Bacteria</taxon>
        <taxon>Pseudomonadati</taxon>
        <taxon>Bacteroidota</taxon>
        <taxon>Flavobacteriia</taxon>
        <taxon>Flavobacteriales</taxon>
        <taxon>Flavobacteriaceae</taxon>
        <taxon>Saonia</taxon>
    </lineage>
</organism>
<accession>A0A846QXE8</accession>
<reference evidence="1 2" key="1">
    <citation type="submission" date="2020-03" db="EMBL/GenBank/DDBJ databases">
        <title>Genomic Encyclopedia of Type Strains, Phase IV (KMG-IV): sequencing the most valuable type-strain genomes for metagenomic binning, comparative biology and taxonomic classification.</title>
        <authorList>
            <person name="Goeker M."/>
        </authorList>
    </citation>
    <scope>NUCLEOTIDE SEQUENCE [LARGE SCALE GENOMIC DNA]</scope>
    <source>
        <strain evidence="1 2">DSM 29762</strain>
    </source>
</reference>
<dbReference type="Proteomes" id="UP000590442">
    <property type="component" value="Unassembled WGS sequence"/>
</dbReference>
<sequence>MTRYTIFTTNYNFIGRPIEYYTVLRRRFRIEPYFSQQSLALKKEL</sequence>
<gene>
    <name evidence="1" type="ORF">GGR42_001744</name>
</gene>
<dbReference type="RefSeq" id="WP_167962901.1">
    <property type="nucleotide sequence ID" value="NZ_JAATJJ010000001.1"/>
</dbReference>